<evidence type="ECO:0000256" key="3">
    <source>
        <dbReference type="ARBA" id="ARBA00010876"/>
    </source>
</evidence>
<dbReference type="InParanoid" id="C1E1G0"/>
<comment type="subcellular location">
    <subcellularLocation>
        <location evidence="2">Mitochondrion</location>
    </subcellularLocation>
</comment>
<dbReference type="Pfam" id="PF00849">
    <property type="entry name" value="PseudoU_synth_2"/>
    <property type="match status" value="1"/>
</dbReference>
<evidence type="ECO:0000313" key="7">
    <source>
        <dbReference type="EMBL" id="ACO61733.1"/>
    </source>
</evidence>
<dbReference type="PROSITE" id="PS01129">
    <property type="entry name" value="PSI_RLU"/>
    <property type="match status" value="1"/>
</dbReference>
<dbReference type="OrthoDB" id="428658at2759"/>
<evidence type="ECO:0000256" key="5">
    <source>
        <dbReference type="ARBA" id="ARBA00023235"/>
    </source>
</evidence>
<accession>C1E1G0</accession>
<dbReference type="InterPro" id="IPR020103">
    <property type="entry name" value="PsdUridine_synth_cat_dom_sf"/>
</dbReference>
<dbReference type="InterPro" id="IPR006145">
    <property type="entry name" value="PsdUridine_synth_RsuA/RluA"/>
</dbReference>
<proteinExistence type="inferred from homology"/>
<dbReference type="InterPro" id="IPR050188">
    <property type="entry name" value="RluA_PseudoU_synthase"/>
</dbReference>
<dbReference type="KEGG" id="mis:MICPUN_56859"/>
<dbReference type="eggNOG" id="KOG1919">
    <property type="taxonomic scope" value="Eukaryota"/>
</dbReference>
<organism evidence="7 8">
    <name type="scientific">Micromonas commoda (strain RCC299 / NOUM17 / CCMP2709)</name>
    <name type="common">Picoplanktonic green alga</name>
    <dbReference type="NCBI Taxonomy" id="296587"/>
    <lineage>
        <taxon>Eukaryota</taxon>
        <taxon>Viridiplantae</taxon>
        <taxon>Chlorophyta</taxon>
        <taxon>Mamiellophyceae</taxon>
        <taxon>Mamiellales</taxon>
        <taxon>Mamiellaceae</taxon>
        <taxon>Micromonas</taxon>
    </lineage>
</organism>
<sequence>MLVARRWWSRIDVCAHAPRAASAVSWVLHRDADVLVVDKPAGVPMRSVHGVKGVDAFLADLRFDLAHPPMTVHRLDRDTTGCLILARTREAQRTLAGYFQDRARVARRGSGRSTKTTSPESLGDVRRVYWALVSATSTLASRGTIDAALVTTHAGVTLKPGAGAKPAATDYEVISRASPDSCAPTAAGRVPAVLALVPRTGRKHQLRVHCAGALDAAIVGDYKYGYRDVSRTGGVADDWRRVLRDIDERSTRRLNDAGTADGEVRGAGVPLHLHARCVEFTHPSSGERVRVVAPAPSHMSLACEALGLALDGGDDDGLGLLLHFNRR</sequence>
<dbReference type="PANTHER" id="PTHR21600:SF81">
    <property type="entry name" value="21S RRNA PSEUDOURIDINE(2819) SYNTHASE"/>
    <property type="match status" value="1"/>
</dbReference>
<dbReference type="FunCoup" id="C1E1G0">
    <property type="interactions" value="1462"/>
</dbReference>
<dbReference type="InterPro" id="IPR006224">
    <property type="entry name" value="PsdUridine_synth_RluA-like_CS"/>
</dbReference>
<dbReference type="GO" id="GO:0009982">
    <property type="term" value="F:pseudouridine synthase activity"/>
    <property type="evidence" value="ECO:0007669"/>
    <property type="project" value="InterPro"/>
</dbReference>
<name>C1E1G0_MICCC</name>
<evidence type="ECO:0000256" key="2">
    <source>
        <dbReference type="ARBA" id="ARBA00004173"/>
    </source>
</evidence>
<evidence type="ECO:0000256" key="1">
    <source>
        <dbReference type="ARBA" id="ARBA00000073"/>
    </source>
</evidence>
<evidence type="ECO:0000256" key="4">
    <source>
        <dbReference type="ARBA" id="ARBA00023128"/>
    </source>
</evidence>
<reference evidence="7 8" key="1">
    <citation type="journal article" date="2009" name="Science">
        <title>Green evolution and dynamic adaptations revealed by genomes of the marine picoeukaryotes Micromonas.</title>
        <authorList>
            <person name="Worden A.Z."/>
            <person name="Lee J.H."/>
            <person name="Mock T."/>
            <person name="Rouze P."/>
            <person name="Simmons M.P."/>
            <person name="Aerts A.L."/>
            <person name="Allen A.E."/>
            <person name="Cuvelier M.L."/>
            <person name="Derelle E."/>
            <person name="Everett M.V."/>
            <person name="Foulon E."/>
            <person name="Grimwood J."/>
            <person name="Gundlach H."/>
            <person name="Henrissat B."/>
            <person name="Napoli C."/>
            <person name="McDonald S.M."/>
            <person name="Parker M.S."/>
            <person name="Rombauts S."/>
            <person name="Salamov A."/>
            <person name="Von Dassow P."/>
            <person name="Badger J.H."/>
            <person name="Coutinho P.M."/>
            <person name="Demir E."/>
            <person name="Dubchak I."/>
            <person name="Gentemann C."/>
            <person name="Eikrem W."/>
            <person name="Gready J.E."/>
            <person name="John U."/>
            <person name="Lanier W."/>
            <person name="Lindquist E.A."/>
            <person name="Lucas S."/>
            <person name="Mayer K.F."/>
            <person name="Moreau H."/>
            <person name="Not F."/>
            <person name="Otillar R."/>
            <person name="Panaud O."/>
            <person name="Pangilinan J."/>
            <person name="Paulsen I."/>
            <person name="Piegu B."/>
            <person name="Poliakov A."/>
            <person name="Robbens S."/>
            <person name="Schmutz J."/>
            <person name="Toulza E."/>
            <person name="Wyss T."/>
            <person name="Zelensky A."/>
            <person name="Zhou K."/>
            <person name="Armbrust E.V."/>
            <person name="Bhattacharya D."/>
            <person name="Goodenough U.W."/>
            <person name="Van de Peer Y."/>
            <person name="Grigoriev I.V."/>
        </authorList>
    </citation>
    <scope>NUCLEOTIDE SEQUENCE [LARGE SCALE GENOMIC DNA]</scope>
    <source>
        <strain evidence="8">RCC299 / NOUM17</strain>
    </source>
</reference>
<dbReference type="GO" id="GO:0003723">
    <property type="term" value="F:RNA binding"/>
    <property type="evidence" value="ECO:0007669"/>
    <property type="project" value="InterPro"/>
</dbReference>
<keyword evidence="5" id="KW-0413">Isomerase</keyword>
<dbReference type="Proteomes" id="UP000002009">
    <property type="component" value="Chromosome 3"/>
</dbReference>
<dbReference type="EMBL" id="CP001324">
    <property type="protein sequence ID" value="ACO61733.1"/>
    <property type="molecule type" value="Genomic_DNA"/>
</dbReference>
<dbReference type="PANTHER" id="PTHR21600">
    <property type="entry name" value="MITOCHONDRIAL RNA PSEUDOURIDINE SYNTHASE"/>
    <property type="match status" value="1"/>
</dbReference>
<protein>
    <recommendedName>
        <fullName evidence="6">Pseudouridine synthase RsuA/RluA-like domain-containing protein</fullName>
    </recommendedName>
</protein>
<evidence type="ECO:0000313" key="8">
    <source>
        <dbReference type="Proteomes" id="UP000002009"/>
    </source>
</evidence>
<feature type="domain" description="Pseudouridine synthase RsuA/RluA-like" evidence="6">
    <location>
        <begin position="33"/>
        <end position="211"/>
    </location>
</feature>
<dbReference type="AlphaFoldDB" id="C1E1G0"/>
<keyword evidence="4" id="KW-0496">Mitochondrion</keyword>
<comment type="similarity">
    <text evidence="3">Belongs to the pseudouridine synthase RluA family.</text>
</comment>
<dbReference type="GO" id="GO:0005739">
    <property type="term" value="C:mitochondrion"/>
    <property type="evidence" value="ECO:0007669"/>
    <property type="project" value="UniProtKB-SubCell"/>
</dbReference>
<dbReference type="GeneID" id="8241666"/>
<comment type="catalytic activity">
    <reaction evidence="1">
        <text>a uridine in RNA = a pseudouridine in RNA</text>
        <dbReference type="Rhea" id="RHEA:48348"/>
        <dbReference type="Rhea" id="RHEA-COMP:12068"/>
        <dbReference type="Rhea" id="RHEA-COMP:12069"/>
        <dbReference type="ChEBI" id="CHEBI:65314"/>
        <dbReference type="ChEBI" id="CHEBI:65315"/>
    </reaction>
</comment>
<dbReference type="Gene3D" id="3.30.2350.10">
    <property type="entry name" value="Pseudouridine synthase"/>
    <property type="match status" value="1"/>
</dbReference>
<keyword evidence="8" id="KW-1185">Reference proteome</keyword>
<dbReference type="RefSeq" id="XP_002500475.1">
    <property type="nucleotide sequence ID" value="XM_002500429.1"/>
</dbReference>
<dbReference type="GO" id="GO:0000455">
    <property type="term" value="P:enzyme-directed rRNA pseudouridine synthesis"/>
    <property type="evidence" value="ECO:0007669"/>
    <property type="project" value="TreeGrafter"/>
</dbReference>
<dbReference type="STRING" id="296587.C1E1G0"/>
<dbReference type="SUPFAM" id="SSF55120">
    <property type="entry name" value="Pseudouridine synthase"/>
    <property type="match status" value="1"/>
</dbReference>
<gene>
    <name evidence="7" type="ORF">MICPUN_56859</name>
</gene>
<evidence type="ECO:0000259" key="6">
    <source>
        <dbReference type="Pfam" id="PF00849"/>
    </source>
</evidence>
<dbReference type="CDD" id="cd02869">
    <property type="entry name" value="PseudoU_synth_RluA_like"/>
    <property type="match status" value="1"/>
</dbReference>